<evidence type="ECO:0000313" key="3">
    <source>
        <dbReference type="EnsemblFungi" id="EJT78583"/>
    </source>
</evidence>
<keyword evidence="4" id="KW-1185">Reference proteome</keyword>
<dbReference type="VEuPathDB" id="FungiDB:GGTG_03682"/>
<evidence type="ECO:0000313" key="2">
    <source>
        <dbReference type="EMBL" id="EJT78583.1"/>
    </source>
</evidence>
<gene>
    <name evidence="3" type="primary">20344140</name>
    <name evidence="2" type="ORF">GGTG_03682</name>
</gene>
<reference evidence="2" key="2">
    <citation type="submission" date="2010-07" db="EMBL/GenBank/DDBJ databases">
        <authorList>
            <consortium name="The Broad Institute Genome Sequencing Platform"/>
            <consortium name="Broad Institute Genome Sequencing Center for Infectious Disease"/>
            <person name="Ma L.-J."/>
            <person name="Dead R."/>
            <person name="Young S."/>
            <person name="Zeng Q."/>
            <person name="Koehrsen M."/>
            <person name="Alvarado L."/>
            <person name="Berlin A."/>
            <person name="Chapman S.B."/>
            <person name="Chen Z."/>
            <person name="Freedman E."/>
            <person name="Gellesch M."/>
            <person name="Goldberg J."/>
            <person name="Griggs A."/>
            <person name="Gujja S."/>
            <person name="Heilman E.R."/>
            <person name="Heiman D."/>
            <person name="Hepburn T."/>
            <person name="Howarth C."/>
            <person name="Jen D."/>
            <person name="Larson L."/>
            <person name="Mehta T."/>
            <person name="Neiman D."/>
            <person name="Pearson M."/>
            <person name="Roberts A."/>
            <person name="Saif S."/>
            <person name="Shea T."/>
            <person name="Shenoy N."/>
            <person name="Sisk P."/>
            <person name="Stolte C."/>
            <person name="Sykes S."/>
            <person name="Walk T."/>
            <person name="White J."/>
            <person name="Yandava C."/>
            <person name="Haas B."/>
            <person name="Nusbaum C."/>
            <person name="Birren B."/>
        </authorList>
    </citation>
    <scope>NUCLEOTIDE SEQUENCE</scope>
    <source>
        <strain evidence="2">R3-111a-1</strain>
    </source>
</reference>
<reference evidence="2" key="3">
    <citation type="submission" date="2010-09" db="EMBL/GenBank/DDBJ databases">
        <title>Annotation of Gaeumannomyces graminis var. tritici R3-111a-1.</title>
        <authorList>
            <consortium name="The Broad Institute Genome Sequencing Platform"/>
            <person name="Ma L.-J."/>
            <person name="Dead R."/>
            <person name="Young S.K."/>
            <person name="Zeng Q."/>
            <person name="Gargeya S."/>
            <person name="Fitzgerald M."/>
            <person name="Haas B."/>
            <person name="Abouelleil A."/>
            <person name="Alvarado L."/>
            <person name="Arachchi H.M."/>
            <person name="Berlin A."/>
            <person name="Brown A."/>
            <person name="Chapman S.B."/>
            <person name="Chen Z."/>
            <person name="Dunbar C."/>
            <person name="Freedman E."/>
            <person name="Gearin G."/>
            <person name="Gellesch M."/>
            <person name="Goldberg J."/>
            <person name="Griggs A."/>
            <person name="Gujja S."/>
            <person name="Heiman D."/>
            <person name="Howarth C."/>
            <person name="Larson L."/>
            <person name="Lui A."/>
            <person name="MacDonald P.J.P."/>
            <person name="Mehta T."/>
            <person name="Montmayeur A."/>
            <person name="Murphy C."/>
            <person name="Neiman D."/>
            <person name="Pearson M."/>
            <person name="Priest M."/>
            <person name="Roberts A."/>
            <person name="Saif S."/>
            <person name="Shea T."/>
            <person name="Shenoy N."/>
            <person name="Sisk P."/>
            <person name="Stolte C."/>
            <person name="Sykes S."/>
            <person name="Yandava C."/>
            <person name="Wortman J."/>
            <person name="Nusbaum C."/>
            <person name="Birren B."/>
        </authorList>
    </citation>
    <scope>NUCLEOTIDE SEQUENCE</scope>
    <source>
        <strain evidence="2">R3-111a-1</strain>
    </source>
</reference>
<dbReference type="GeneID" id="20344140"/>
<dbReference type="RefSeq" id="XP_009219728.1">
    <property type="nucleotide sequence ID" value="XM_009221464.1"/>
</dbReference>
<protein>
    <submittedName>
        <fullName evidence="2 3">Uncharacterized protein</fullName>
    </submittedName>
</protein>
<dbReference type="Proteomes" id="UP000006039">
    <property type="component" value="Unassembled WGS sequence"/>
</dbReference>
<proteinExistence type="predicted"/>
<name>J3NQX7_GAET3</name>
<reference evidence="3" key="5">
    <citation type="submission" date="2018-04" db="UniProtKB">
        <authorList>
            <consortium name="EnsemblFungi"/>
        </authorList>
    </citation>
    <scope>IDENTIFICATION</scope>
    <source>
        <strain evidence="3">R3-111a-1</strain>
    </source>
</reference>
<feature type="compositionally biased region" description="Basic and acidic residues" evidence="1">
    <location>
        <begin position="73"/>
        <end position="97"/>
    </location>
</feature>
<organism evidence="2">
    <name type="scientific">Gaeumannomyces tritici (strain R3-111a-1)</name>
    <name type="common">Wheat and barley take-all root rot fungus</name>
    <name type="synonym">Gaeumannomyces graminis var. tritici</name>
    <dbReference type="NCBI Taxonomy" id="644352"/>
    <lineage>
        <taxon>Eukaryota</taxon>
        <taxon>Fungi</taxon>
        <taxon>Dikarya</taxon>
        <taxon>Ascomycota</taxon>
        <taxon>Pezizomycotina</taxon>
        <taxon>Sordariomycetes</taxon>
        <taxon>Sordariomycetidae</taxon>
        <taxon>Magnaporthales</taxon>
        <taxon>Magnaporthaceae</taxon>
        <taxon>Gaeumannomyces</taxon>
    </lineage>
</organism>
<dbReference type="AlphaFoldDB" id="J3NQX7"/>
<dbReference type="EMBL" id="GL385396">
    <property type="protein sequence ID" value="EJT78583.1"/>
    <property type="molecule type" value="Genomic_DNA"/>
</dbReference>
<feature type="region of interest" description="Disordered" evidence="1">
    <location>
        <begin position="72"/>
        <end position="97"/>
    </location>
</feature>
<sequence length="97" mass="10978">MSCVELERRNAGRFVGRTSLRHEKTTRQKNGGAAEGLSYQCYRHSSLASWGRDGASAGKLQRPLLDSNYKTLSKMERRPEAKPKKVRRGKVDVTLEE</sequence>
<evidence type="ECO:0000313" key="4">
    <source>
        <dbReference type="Proteomes" id="UP000006039"/>
    </source>
</evidence>
<reference evidence="3" key="4">
    <citation type="journal article" date="2015" name="G3 (Bethesda)">
        <title>Genome sequences of three phytopathogenic species of the Magnaporthaceae family of fungi.</title>
        <authorList>
            <person name="Okagaki L.H."/>
            <person name="Nunes C.C."/>
            <person name="Sailsbery J."/>
            <person name="Clay B."/>
            <person name="Brown D."/>
            <person name="John T."/>
            <person name="Oh Y."/>
            <person name="Young N."/>
            <person name="Fitzgerald M."/>
            <person name="Haas B.J."/>
            <person name="Zeng Q."/>
            <person name="Young S."/>
            <person name="Adiconis X."/>
            <person name="Fan L."/>
            <person name="Levin J.Z."/>
            <person name="Mitchell T.K."/>
            <person name="Okubara P.A."/>
            <person name="Farman M.L."/>
            <person name="Kohn L.M."/>
            <person name="Birren B."/>
            <person name="Ma L.-J."/>
            <person name="Dean R.A."/>
        </authorList>
    </citation>
    <scope>NUCLEOTIDE SEQUENCE</scope>
    <source>
        <strain evidence="3">R3-111a-1</strain>
    </source>
</reference>
<evidence type="ECO:0000256" key="1">
    <source>
        <dbReference type="SAM" id="MobiDB-lite"/>
    </source>
</evidence>
<accession>J3NQX7</accession>
<reference evidence="4" key="1">
    <citation type="submission" date="2010-07" db="EMBL/GenBank/DDBJ databases">
        <title>The genome sequence of Gaeumannomyces graminis var. tritici strain R3-111a-1.</title>
        <authorList>
            <consortium name="The Broad Institute Genome Sequencing Platform"/>
            <person name="Ma L.-J."/>
            <person name="Dead R."/>
            <person name="Young S."/>
            <person name="Zeng Q."/>
            <person name="Koehrsen M."/>
            <person name="Alvarado L."/>
            <person name="Berlin A."/>
            <person name="Chapman S.B."/>
            <person name="Chen Z."/>
            <person name="Freedman E."/>
            <person name="Gellesch M."/>
            <person name="Goldberg J."/>
            <person name="Griggs A."/>
            <person name="Gujja S."/>
            <person name="Heilman E.R."/>
            <person name="Heiman D."/>
            <person name="Hepburn T."/>
            <person name="Howarth C."/>
            <person name="Jen D."/>
            <person name="Larson L."/>
            <person name="Mehta T."/>
            <person name="Neiman D."/>
            <person name="Pearson M."/>
            <person name="Roberts A."/>
            <person name="Saif S."/>
            <person name="Shea T."/>
            <person name="Shenoy N."/>
            <person name="Sisk P."/>
            <person name="Stolte C."/>
            <person name="Sykes S."/>
            <person name="Walk T."/>
            <person name="White J."/>
            <person name="Yandava C."/>
            <person name="Haas B."/>
            <person name="Nusbaum C."/>
            <person name="Birren B."/>
        </authorList>
    </citation>
    <scope>NUCLEOTIDE SEQUENCE [LARGE SCALE GENOMIC DNA]</scope>
    <source>
        <strain evidence="4">R3-111a-1</strain>
    </source>
</reference>
<dbReference type="HOGENOM" id="CLU_2346795_0_0_1"/>
<dbReference type="EnsemblFungi" id="EJT78583">
    <property type="protein sequence ID" value="EJT78583"/>
    <property type="gene ID" value="GGTG_03682"/>
</dbReference>